<keyword evidence="8" id="KW-1185">Reference proteome</keyword>
<evidence type="ECO:0000313" key="8">
    <source>
        <dbReference type="Proteomes" id="UP000199025"/>
    </source>
</evidence>
<dbReference type="Pfam" id="PF03649">
    <property type="entry name" value="UPF0014"/>
    <property type="match status" value="1"/>
</dbReference>
<feature type="transmembrane region" description="Helical" evidence="6">
    <location>
        <begin position="117"/>
        <end position="137"/>
    </location>
</feature>
<proteinExistence type="inferred from homology"/>
<dbReference type="EMBL" id="FORP01000020">
    <property type="protein sequence ID" value="SFK40800.1"/>
    <property type="molecule type" value="Genomic_DNA"/>
</dbReference>
<evidence type="ECO:0000256" key="2">
    <source>
        <dbReference type="ARBA" id="ARBA00005268"/>
    </source>
</evidence>
<feature type="transmembrane region" description="Helical" evidence="6">
    <location>
        <begin position="33"/>
        <end position="52"/>
    </location>
</feature>
<evidence type="ECO:0000256" key="1">
    <source>
        <dbReference type="ARBA" id="ARBA00004141"/>
    </source>
</evidence>
<feature type="transmembrane region" description="Helical" evidence="6">
    <location>
        <begin position="214"/>
        <end position="237"/>
    </location>
</feature>
<feature type="transmembrane region" description="Helical" evidence="6">
    <location>
        <begin position="58"/>
        <end position="78"/>
    </location>
</feature>
<sequence>MIVLGPLFAVVLVALTALGAVVLWLGELGPARAVVTAAVRAVVQLAAVSLVITAILRAGWLTALFVLLMFAVAAVTSARRIGVPRAVPAVAAAIGAGVLPVLALVLVTGVVPWRTIAVVPIAGIVIGGAMSATSQAARRALDELKTRHGEYEAALALGFLPRAAALEICRPSAGQALIPALDQTRTVGLVTLPGAYVGVLLGGASPLQAGVTQVLVLVGLLAAEAVAVLVAVQLVAAGSIARS</sequence>
<evidence type="ECO:0000256" key="6">
    <source>
        <dbReference type="SAM" id="Phobius"/>
    </source>
</evidence>
<feature type="transmembrane region" description="Helical" evidence="6">
    <location>
        <begin position="6"/>
        <end position="26"/>
    </location>
</feature>
<name>A0A1I3ZA52_9PSEU</name>
<dbReference type="PANTHER" id="PTHR30028">
    <property type="entry name" value="UPF0014 INNER MEMBRANE PROTEIN YBBM-RELATED"/>
    <property type="match status" value="1"/>
</dbReference>
<evidence type="ECO:0000256" key="3">
    <source>
        <dbReference type="ARBA" id="ARBA00022692"/>
    </source>
</evidence>
<organism evidence="7 8">
    <name type="scientific">Amycolatopsis sacchari</name>
    <dbReference type="NCBI Taxonomy" id="115433"/>
    <lineage>
        <taxon>Bacteria</taxon>
        <taxon>Bacillati</taxon>
        <taxon>Actinomycetota</taxon>
        <taxon>Actinomycetes</taxon>
        <taxon>Pseudonocardiales</taxon>
        <taxon>Pseudonocardiaceae</taxon>
        <taxon>Amycolatopsis</taxon>
    </lineage>
</organism>
<evidence type="ECO:0000256" key="4">
    <source>
        <dbReference type="ARBA" id="ARBA00022989"/>
    </source>
</evidence>
<protein>
    <submittedName>
        <fullName evidence="7">Putative ABC transport system permease protein</fullName>
    </submittedName>
</protein>
<evidence type="ECO:0000313" key="7">
    <source>
        <dbReference type="EMBL" id="SFK40800.1"/>
    </source>
</evidence>
<dbReference type="OrthoDB" id="3212530at2"/>
<dbReference type="InterPro" id="IPR005226">
    <property type="entry name" value="UPF0014_fam"/>
</dbReference>
<reference evidence="7 8" key="1">
    <citation type="submission" date="2016-10" db="EMBL/GenBank/DDBJ databases">
        <authorList>
            <person name="de Groot N.N."/>
        </authorList>
    </citation>
    <scope>NUCLEOTIDE SEQUENCE [LARGE SCALE GENOMIC DNA]</scope>
    <source>
        <strain evidence="7 8">DSM 44468</strain>
    </source>
</reference>
<comment type="subcellular location">
    <subcellularLocation>
        <location evidence="1">Membrane</location>
        <topology evidence="1">Multi-pass membrane protein</topology>
    </subcellularLocation>
</comment>
<dbReference type="RefSeq" id="WP_091513175.1">
    <property type="nucleotide sequence ID" value="NZ_CBDQZW010000018.1"/>
</dbReference>
<gene>
    <name evidence="7" type="ORF">SAMN05421835_12084</name>
</gene>
<keyword evidence="3 6" id="KW-0812">Transmembrane</keyword>
<keyword evidence="4 6" id="KW-1133">Transmembrane helix</keyword>
<feature type="transmembrane region" description="Helical" evidence="6">
    <location>
        <begin position="187"/>
        <end position="208"/>
    </location>
</feature>
<dbReference type="Proteomes" id="UP000199025">
    <property type="component" value="Unassembled WGS sequence"/>
</dbReference>
<dbReference type="GO" id="GO:0005886">
    <property type="term" value="C:plasma membrane"/>
    <property type="evidence" value="ECO:0007669"/>
    <property type="project" value="TreeGrafter"/>
</dbReference>
<comment type="similarity">
    <text evidence="2">Belongs to the UPF0014 family.</text>
</comment>
<dbReference type="STRING" id="115433.SAMN05421835_12084"/>
<keyword evidence="5 6" id="KW-0472">Membrane</keyword>
<dbReference type="AlphaFoldDB" id="A0A1I3ZA52"/>
<feature type="transmembrane region" description="Helical" evidence="6">
    <location>
        <begin position="90"/>
        <end position="111"/>
    </location>
</feature>
<dbReference type="PANTHER" id="PTHR30028:SF0">
    <property type="entry name" value="PROTEIN ALUMINUM SENSITIVE 3"/>
    <property type="match status" value="1"/>
</dbReference>
<accession>A0A1I3ZA52</accession>
<evidence type="ECO:0000256" key="5">
    <source>
        <dbReference type="ARBA" id="ARBA00023136"/>
    </source>
</evidence>